<evidence type="ECO:0000313" key="4">
    <source>
        <dbReference type="Proteomes" id="UP001279642"/>
    </source>
</evidence>
<evidence type="ECO:0000259" key="2">
    <source>
        <dbReference type="Pfam" id="PF14378"/>
    </source>
</evidence>
<evidence type="ECO:0000313" key="3">
    <source>
        <dbReference type="EMBL" id="MDY0882833.1"/>
    </source>
</evidence>
<feature type="transmembrane region" description="Helical" evidence="1">
    <location>
        <begin position="184"/>
        <end position="208"/>
    </location>
</feature>
<gene>
    <name evidence="3" type="ORF">SMD27_08260</name>
</gene>
<keyword evidence="1" id="KW-0472">Membrane</keyword>
<name>A0ABU5E9G0_9PROT</name>
<feature type="transmembrane region" description="Helical" evidence="1">
    <location>
        <begin position="117"/>
        <end position="136"/>
    </location>
</feature>
<dbReference type="InterPro" id="IPR026841">
    <property type="entry name" value="Aur1/Ipt1"/>
</dbReference>
<evidence type="ECO:0000256" key="1">
    <source>
        <dbReference type="SAM" id="Phobius"/>
    </source>
</evidence>
<feature type="transmembrane region" description="Helical" evidence="1">
    <location>
        <begin position="72"/>
        <end position="96"/>
    </location>
</feature>
<feature type="transmembrane region" description="Helical" evidence="1">
    <location>
        <begin position="335"/>
        <end position="355"/>
    </location>
</feature>
<feature type="transmembrane region" description="Helical" evidence="1">
    <location>
        <begin position="220"/>
        <end position="242"/>
    </location>
</feature>
<feature type="domain" description="Inositolphosphotransferase Aur1/Ipt1" evidence="2">
    <location>
        <begin position="158"/>
        <end position="364"/>
    </location>
</feature>
<keyword evidence="1" id="KW-1133">Transmembrane helix</keyword>
<reference evidence="3 4" key="1">
    <citation type="journal article" date="2016" name="Antonie Van Leeuwenhoek">
        <title>Dongia soli sp. nov., isolated from soil from Dokdo, Korea.</title>
        <authorList>
            <person name="Kim D.U."/>
            <person name="Lee H."/>
            <person name="Kim H."/>
            <person name="Kim S.G."/>
            <person name="Ka J.O."/>
        </authorList>
    </citation>
    <scope>NUCLEOTIDE SEQUENCE [LARGE SCALE GENOMIC DNA]</scope>
    <source>
        <strain evidence="3 4">D78</strain>
    </source>
</reference>
<keyword evidence="4" id="KW-1185">Reference proteome</keyword>
<accession>A0ABU5E9G0</accession>
<comment type="caution">
    <text evidence="3">The sequence shown here is derived from an EMBL/GenBank/DDBJ whole genome shotgun (WGS) entry which is preliminary data.</text>
</comment>
<feature type="transmembrane region" description="Helical" evidence="1">
    <location>
        <begin position="361"/>
        <end position="382"/>
    </location>
</feature>
<organism evidence="3 4">
    <name type="scientific">Dongia soli</name>
    <dbReference type="NCBI Taxonomy" id="600628"/>
    <lineage>
        <taxon>Bacteria</taxon>
        <taxon>Pseudomonadati</taxon>
        <taxon>Pseudomonadota</taxon>
        <taxon>Alphaproteobacteria</taxon>
        <taxon>Rhodospirillales</taxon>
        <taxon>Dongiaceae</taxon>
        <taxon>Dongia</taxon>
    </lineage>
</organism>
<keyword evidence="1" id="KW-0812">Transmembrane</keyword>
<sequence length="402" mass="45476">MNDLFNPRTAFVPSAGLRKIEAGNARRYLYLLKKSCRENSLLICISAIYYFFCAAIQKHYDTPISPLHDIGATYISVLIALALSCFCVFALWFLYLKRIKRQPDLLTFVGKRLRDDYLSASRLMLALPVLLIWPVFVSSFSYLKVLIPIFKPYVWDVALMTWDQRLHFGRLPWEWLDPLFGHTISLFVLNWTYTVWFLAMMTALLLQVANMRNRRLRAQYLLAQTILWPLMGNLVAMILSSAGPCYFGQLNPGADPYAGQMAHLHTISQSLGFSIFGTFFHVPLTALSMQTHLWNGYTSGRFEAGLGISAAPSLHVASSWLIARLCSAYGRRAAVCGFIFLALIFIASIELGWHYAIDGYLGMFGAWCCWRLAGGILSLTVVKRLLWGIPRNPEAETIPASQ</sequence>
<dbReference type="Pfam" id="PF14378">
    <property type="entry name" value="PAP2_3"/>
    <property type="match status" value="1"/>
</dbReference>
<dbReference type="Proteomes" id="UP001279642">
    <property type="component" value="Unassembled WGS sequence"/>
</dbReference>
<protein>
    <submittedName>
        <fullName evidence="3">Phosphatase PAP2 family protein</fullName>
    </submittedName>
</protein>
<dbReference type="EMBL" id="JAXCLW010000002">
    <property type="protein sequence ID" value="MDY0882833.1"/>
    <property type="molecule type" value="Genomic_DNA"/>
</dbReference>
<dbReference type="RefSeq" id="WP_320507892.1">
    <property type="nucleotide sequence ID" value="NZ_JAXCLW010000002.1"/>
</dbReference>
<proteinExistence type="predicted"/>
<feature type="transmembrane region" description="Helical" evidence="1">
    <location>
        <begin position="41"/>
        <end position="60"/>
    </location>
</feature>